<dbReference type="AlphaFoldDB" id="A0A420I9G7"/>
<keyword evidence="3" id="KW-0677">Repeat</keyword>
<dbReference type="Proteomes" id="UP000283383">
    <property type="component" value="Unassembled WGS sequence"/>
</dbReference>
<keyword evidence="7" id="KW-1185">Reference proteome</keyword>
<feature type="domain" description="GATOR2 complex protein MIO zinc-ribbon like" evidence="4">
    <location>
        <begin position="889"/>
        <end position="969"/>
    </location>
</feature>
<dbReference type="Gene3D" id="2.130.10.10">
    <property type="entry name" value="YVTN repeat-like/Quinoprotein amine dehydrogenase"/>
    <property type="match status" value="1"/>
</dbReference>
<evidence type="ECO:0000256" key="2">
    <source>
        <dbReference type="ARBA" id="ARBA00022574"/>
    </source>
</evidence>
<dbReference type="Pfam" id="PF21719">
    <property type="entry name" value="MIOS_a-sol"/>
    <property type="match status" value="1"/>
</dbReference>
<evidence type="ECO:0000259" key="4">
    <source>
        <dbReference type="Pfam" id="PF17034"/>
    </source>
</evidence>
<evidence type="ECO:0000256" key="1">
    <source>
        <dbReference type="ARBA" id="ARBA00009713"/>
    </source>
</evidence>
<keyword evidence="2" id="KW-0853">WD repeat</keyword>
<dbReference type="GO" id="GO:1904263">
    <property type="term" value="P:positive regulation of TORC1 signaling"/>
    <property type="evidence" value="ECO:0007669"/>
    <property type="project" value="TreeGrafter"/>
</dbReference>
<dbReference type="InterPro" id="IPR031488">
    <property type="entry name" value="Zn_ribbon_mio"/>
</dbReference>
<dbReference type="GO" id="GO:0005737">
    <property type="term" value="C:cytoplasm"/>
    <property type="evidence" value="ECO:0007669"/>
    <property type="project" value="TreeGrafter"/>
</dbReference>
<dbReference type="STRING" id="62708.A0A420I9G7"/>
<reference evidence="6 7" key="1">
    <citation type="journal article" date="2018" name="BMC Genomics">
        <title>Comparative genome analyses reveal sequence features reflecting distinct modes of host-adaptation between dicot and monocot powdery mildew.</title>
        <authorList>
            <person name="Wu Y."/>
            <person name="Ma X."/>
            <person name="Pan Z."/>
            <person name="Kale S.D."/>
            <person name="Song Y."/>
            <person name="King H."/>
            <person name="Zhang Q."/>
            <person name="Presley C."/>
            <person name="Deng X."/>
            <person name="Wei C.I."/>
            <person name="Xiao S."/>
        </authorList>
    </citation>
    <scope>NUCLEOTIDE SEQUENCE [LARGE SCALE GENOMIC DNA]</scope>
    <source>
        <strain evidence="6">UMSG3</strain>
    </source>
</reference>
<evidence type="ECO:0000313" key="6">
    <source>
        <dbReference type="EMBL" id="RKF71206.1"/>
    </source>
</evidence>
<gene>
    <name evidence="6" type="ORF">GcM3_106016</name>
</gene>
<proteinExistence type="inferred from homology"/>
<dbReference type="InterPro" id="IPR049092">
    <property type="entry name" value="MIOS_a-sol"/>
</dbReference>
<comment type="similarity">
    <text evidence="1">Belongs to the WD repeat mio family.</text>
</comment>
<evidence type="ECO:0000313" key="7">
    <source>
        <dbReference type="Proteomes" id="UP000283383"/>
    </source>
</evidence>
<dbReference type="InterPro" id="IPR036322">
    <property type="entry name" value="WD40_repeat_dom_sf"/>
</dbReference>
<evidence type="ECO:0000256" key="3">
    <source>
        <dbReference type="ARBA" id="ARBA00022737"/>
    </source>
</evidence>
<comment type="caution">
    <text evidence="6">The sequence shown here is derived from an EMBL/GenBank/DDBJ whole genome shotgun (WGS) entry which is preliminary data.</text>
</comment>
<dbReference type="EMBL" id="MCBQ01010670">
    <property type="protein sequence ID" value="RKF71206.1"/>
    <property type="molecule type" value="Genomic_DNA"/>
</dbReference>
<dbReference type="InterPro" id="IPR015943">
    <property type="entry name" value="WD40/YVTN_repeat-like_dom_sf"/>
</dbReference>
<accession>A0A420I9G7</accession>
<protein>
    <submittedName>
        <fullName evidence="6">Putative WD repeat-containing protein C12G12.01c</fullName>
    </submittedName>
</protein>
<organism evidence="6 7">
    <name type="scientific">Golovinomyces cichoracearum</name>
    <dbReference type="NCBI Taxonomy" id="62708"/>
    <lineage>
        <taxon>Eukaryota</taxon>
        <taxon>Fungi</taxon>
        <taxon>Dikarya</taxon>
        <taxon>Ascomycota</taxon>
        <taxon>Pezizomycotina</taxon>
        <taxon>Leotiomycetes</taxon>
        <taxon>Erysiphales</taxon>
        <taxon>Erysiphaceae</taxon>
        <taxon>Golovinomyces</taxon>
    </lineage>
</organism>
<dbReference type="SUPFAM" id="SSF50978">
    <property type="entry name" value="WD40 repeat-like"/>
    <property type="match status" value="1"/>
</dbReference>
<feature type="domain" description="MIOS-like alpha-solenoid" evidence="5">
    <location>
        <begin position="489"/>
        <end position="716"/>
    </location>
</feature>
<dbReference type="InterPro" id="IPR037593">
    <property type="entry name" value="MIOS/Sea4"/>
</dbReference>
<sequence length="974" mass="110921">MDRNGGIIRWSPQQSRDEFIRINLNNRVISLYEATGYARPGKFDYSRISRHTNFPTISGYDWSPIVRGLVGIGTPQGEIRLLRLDDNSNANLSLSLNLPRTCQAVAFNTTGLLAVGLDRIRHDAGLQIWDVNQRLADWNSSKPGWTVPELTCEPIRKLDGSISVTSVRFFEDTPQTLIYGVRNQALKICDLRDPNFTAISFHTRCNFNIAIDHLDTNYFASSTLDLPGLVVFDKRASSDRTNVASRYIEAFEEEKLPWGAVLKLDRIIEGEKGISVKQLRFSREHSGALGVLSTSGQLQVLQTRKECVGPKSEVNTRSSPELLEIKRSYELERSRQNFSNKKIFEQRIVSFDWIYLRTLDLEPRIIGLQANGEFRIFQMPSTTSAHLLQMIPWSQPHELDESYLEIPKYEDPEQRQESLGPLYASLAKIDIPIFGHNRYGTIKTRNDLASKIKALIQSDDKKIICPRFFNLNKFEEIDMIGLAKAGYLFDCPKNKSLVGNLRLQDVWEWISGAEKAAKKDGMLTGPLDLSYMGVYYVWTNQLGKKPKSRLISCFTNPEPSQWEYFIAKLNKKKNRISFDNVETSKPHHRILCLAICGCYKTEAEVLEEVEALLASGDHAQAACIALLEELPELSVTILKESGNEYLFLAMALDLKIKTNFSSLLSESDWKKALDHNQSLSTNAYIRAIYRYISTGSWEAVSEEKRLPLRRRLALALRKFTDDKLTDWLEKEMQELTNNGDIEGIFLAGITDSIVPILAKYLAKSLNDLTCEFYSVEISGDFQTAILVLSFCYPRYIDEIQCDAWREAYRFYLNRHKRFIERVKFDQGSIKKSQDRDGVTILKPSPRQVTIRCLNCDKMTANDLMYPNTSTTMAPDPSLNPLTIAGINAGLKCPQCGAGLPRCVVCLHHVLGQTRSYKPESSKDTSISKSTINFPCFCMKCKHVMHLEHAMLWFSKHIECPVSECYCRCNDMARR</sequence>
<dbReference type="Pfam" id="PF17034">
    <property type="entry name" value="zinc_ribbon_16"/>
    <property type="match status" value="1"/>
</dbReference>
<dbReference type="PANTHER" id="PTHR16453">
    <property type="entry name" value="WD40 DOMAIN-CONTAINING PROTEIN MIO FAMILY MEMBER"/>
    <property type="match status" value="1"/>
</dbReference>
<dbReference type="PANTHER" id="PTHR16453:SF9">
    <property type="entry name" value="GATOR COMPLEX PROTEIN MIOS"/>
    <property type="match status" value="1"/>
</dbReference>
<name>A0A420I9G7_9PEZI</name>
<evidence type="ECO:0000259" key="5">
    <source>
        <dbReference type="Pfam" id="PF21719"/>
    </source>
</evidence>